<dbReference type="InterPro" id="IPR050595">
    <property type="entry name" value="Bact_response_regulator"/>
</dbReference>
<evidence type="ECO:0000256" key="3">
    <source>
        <dbReference type="PROSITE-ProRule" id="PRU00169"/>
    </source>
</evidence>
<dbReference type="AlphaFoldDB" id="A0A0V8GER2"/>
<dbReference type="PANTHER" id="PTHR44591">
    <property type="entry name" value="STRESS RESPONSE REGULATOR PROTEIN 1"/>
    <property type="match status" value="1"/>
</dbReference>
<feature type="domain" description="Response regulatory" evidence="4">
    <location>
        <begin position="3"/>
        <end position="118"/>
    </location>
</feature>
<keyword evidence="1" id="KW-0597">Phosphoprotein</keyword>
<dbReference type="SMART" id="SM00448">
    <property type="entry name" value="REC"/>
    <property type="match status" value="1"/>
</dbReference>
<dbReference type="Pfam" id="PF00072">
    <property type="entry name" value="Response_reg"/>
    <property type="match status" value="1"/>
</dbReference>
<keyword evidence="2" id="KW-0902">Two-component regulatory system</keyword>
<evidence type="ECO:0000256" key="2">
    <source>
        <dbReference type="ARBA" id="ARBA00023012"/>
    </source>
</evidence>
<name>A0A0V8GER2_9BACL</name>
<sequence length="203" mass="23002">MALYLLVDSHEPTRRILRRKLLAAGQDVQEAGSGEEALEQLSNSDVDVLLTELRLPEMDGVELLRAAKQQAPLTKQIVLTDYMQVHTLLAAVNAGNVSRMMTKPLKIDDRVLSIMTRIGDEVVETKQRKRNLGQHFTDVLINSNRPYCLFYEDGSIVSQRALTIDHHEQILEDQKGIHRFEFPTQFGTYILYQSLTGSLTKPV</sequence>
<proteinExistence type="predicted"/>
<evidence type="ECO:0000313" key="6">
    <source>
        <dbReference type="Proteomes" id="UP000053797"/>
    </source>
</evidence>
<dbReference type="GO" id="GO:0000160">
    <property type="term" value="P:phosphorelay signal transduction system"/>
    <property type="evidence" value="ECO:0007669"/>
    <property type="project" value="UniProtKB-KW"/>
</dbReference>
<gene>
    <name evidence="5" type="ORF">AS033_10095</name>
</gene>
<reference evidence="5 6" key="1">
    <citation type="journal article" date="2015" name="Int. J. Syst. Evol. Microbiol.">
        <title>Exiguobacterium enclense sp. nov., isolated from sediment.</title>
        <authorList>
            <person name="Dastager S.G."/>
            <person name="Mawlankar R."/>
            <person name="Sonalkar V.V."/>
            <person name="Thorat M.N."/>
            <person name="Mual P."/>
            <person name="Verma A."/>
            <person name="Krishnamurthi S."/>
            <person name="Tang S.K."/>
            <person name="Li W.J."/>
        </authorList>
    </citation>
    <scope>NUCLEOTIDE SEQUENCE [LARGE SCALE GENOMIC DNA]</scope>
    <source>
        <strain evidence="5 6">NIO-1109</strain>
    </source>
</reference>
<comment type="caution">
    <text evidence="5">The sequence shown here is derived from an EMBL/GenBank/DDBJ whole genome shotgun (WGS) entry which is preliminary data.</text>
</comment>
<dbReference type="Proteomes" id="UP000053797">
    <property type="component" value="Unassembled WGS sequence"/>
</dbReference>
<organism evidence="5 6">
    <name type="scientific">Exiguobacterium indicum</name>
    <dbReference type="NCBI Taxonomy" id="296995"/>
    <lineage>
        <taxon>Bacteria</taxon>
        <taxon>Bacillati</taxon>
        <taxon>Bacillota</taxon>
        <taxon>Bacilli</taxon>
        <taxon>Bacillales</taxon>
        <taxon>Bacillales Family XII. Incertae Sedis</taxon>
        <taxon>Exiguobacterium</taxon>
    </lineage>
</organism>
<dbReference type="PANTHER" id="PTHR44591:SF14">
    <property type="entry name" value="PROTEIN PILG"/>
    <property type="match status" value="1"/>
</dbReference>
<dbReference type="InterPro" id="IPR001789">
    <property type="entry name" value="Sig_transdc_resp-reg_receiver"/>
</dbReference>
<evidence type="ECO:0000313" key="5">
    <source>
        <dbReference type="EMBL" id="KSU48673.1"/>
    </source>
</evidence>
<dbReference type="Gene3D" id="3.40.50.2300">
    <property type="match status" value="1"/>
</dbReference>
<protein>
    <recommendedName>
        <fullName evidence="4">Response regulatory domain-containing protein</fullName>
    </recommendedName>
</protein>
<dbReference type="RefSeq" id="WP_058265412.1">
    <property type="nucleotide sequence ID" value="NZ_FMYN01000003.1"/>
</dbReference>
<evidence type="ECO:0000256" key="1">
    <source>
        <dbReference type="ARBA" id="ARBA00022553"/>
    </source>
</evidence>
<dbReference type="SUPFAM" id="SSF52172">
    <property type="entry name" value="CheY-like"/>
    <property type="match status" value="1"/>
</dbReference>
<dbReference type="EMBL" id="LNQL01000003">
    <property type="protein sequence ID" value="KSU48673.1"/>
    <property type="molecule type" value="Genomic_DNA"/>
</dbReference>
<accession>A0A0V8GER2</accession>
<evidence type="ECO:0000259" key="4">
    <source>
        <dbReference type="PROSITE" id="PS50110"/>
    </source>
</evidence>
<comment type="caution">
    <text evidence="3">Lacks conserved residue(s) required for the propagation of feature annotation.</text>
</comment>
<dbReference type="InterPro" id="IPR011006">
    <property type="entry name" value="CheY-like_superfamily"/>
</dbReference>
<dbReference type="OrthoDB" id="342399at2"/>
<dbReference type="PROSITE" id="PS50110">
    <property type="entry name" value="RESPONSE_REGULATORY"/>
    <property type="match status" value="1"/>
</dbReference>